<protein>
    <submittedName>
        <fullName evidence="2">Uncharacterized protein</fullName>
    </submittedName>
</protein>
<evidence type="ECO:0000313" key="3">
    <source>
        <dbReference type="Proteomes" id="UP000006787"/>
    </source>
</evidence>
<proteinExistence type="predicted"/>
<accession>K2PKT4</accession>
<keyword evidence="1" id="KW-1133">Transmembrane helix</keyword>
<name>K2PKT4_9LACT</name>
<evidence type="ECO:0000313" key="2">
    <source>
        <dbReference type="EMBL" id="EKF51960.1"/>
    </source>
</evidence>
<comment type="caution">
    <text evidence="2">The sequence shown here is derived from an EMBL/GenBank/DDBJ whole genome shotgun (WGS) entry which is preliminary data.</text>
</comment>
<keyword evidence="1" id="KW-0812">Transmembrane</keyword>
<keyword evidence="1" id="KW-0472">Membrane</keyword>
<feature type="transmembrane region" description="Helical" evidence="1">
    <location>
        <begin position="21"/>
        <end position="36"/>
    </location>
</feature>
<dbReference type="AlphaFoldDB" id="K2PKT4"/>
<dbReference type="EMBL" id="AMQS01000008">
    <property type="protein sequence ID" value="EKF51960.1"/>
    <property type="molecule type" value="Genomic_DNA"/>
</dbReference>
<reference evidence="2 3" key="1">
    <citation type="journal article" date="2012" name="J. Bacteriol.">
        <title>Genome Sequence of the Bacteriocin-Producing Strain Lactococcus garvieae DCC43.</title>
        <authorList>
            <person name="Gabrielsen C."/>
            <person name="Brede D.A."/>
            <person name="Hernandez P.E."/>
            <person name="Nes I.F."/>
            <person name="Diep D.B."/>
        </authorList>
    </citation>
    <scope>NUCLEOTIDE SEQUENCE [LARGE SCALE GENOMIC DNA]</scope>
    <source>
        <strain evidence="2 3">DCC43</strain>
    </source>
</reference>
<sequence length="37" mass="4493">MTVLQALLYHHKEIKSEKSKFINIWSFLIIVTFSLWQ</sequence>
<evidence type="ECO:0000256" key="1">
    <source>
        <dbReference type="SAM" id="Phobius"/>
    </source>
</evidence>
<gene>
    <name evidence="2" type="ORF">C426_0823</name>
</gene>
<dbReference type="Proteomes" id="UP000006787">
    <property type="component" value="Unassembled WGS sequence"/>
</dbReference>
<organism evidence="2 3">
    <name type="scientific">Lactococcus garvieae DCC43</name>
    <dbReference type="NCBI Taxonomy" id="1231377"/>
    <lineage>
        <taxon>Bacteria</taxon>
        <taxon>Bacillati</taxon>
        <taxon>Bacillota</taxon>
        <taxon>Bacilli</taxon>
        <taxon>Lactobacillales</taxon>
        <taxon>Streptococcaceae</taxon>
        <taxon>Lactococcus</taxon>
    </lineage>
</organism>